<name>A0ABS3W447_9BACL</name>
<feature type="domain" description="NADP-dependent oxidoreductase" evidence="1">
    <location>
        <begin position="15"/>
        <end position="309"/>
    </location>
</feature>
<dbReference type="InterPro" id="IPR023210">
    <property type="entry name" value="NADP_OxRdtase_dom"/>
</dbReference>
<proteinExistence type="predicted"/>
<evidence type="ECO:0000313" key="3">
    <source>
        <dbReference type="Proteomes" id="UP000670947"/>
    </source>
</evidence>
<evidence type="ECO:0000313" key="2">
    <source>
        <dbReference type="EMBL" id="MBO7743060.1"/>
    </source>
</evidence>
<keyword evidence="3" id="KW-1185">Reference proteome</keyword>
<dbReference type="Pfam" id="PF00248">
    <property type="entry name" value="Aldo_ket_red"/>
    <property type="match status" value="1"/>
</dbReference>
<evidence type="ECO:0000259" key="1">
    <source>
        <dbReference type="Pfam" id="PF00248"/>
    </source>
</evidence>
<dbReference type="RefSeq" id="WP_208846003.1">
    <property type="nucleotide sequence ID" value="NZ_JAGGDJ010000001.1"/>
</dbReference>
<gene>
    <name evidence="2" type="ORF">I8J29_02545</name>
</gene>
<dbReference type="InterPro" id="IPR053135">
    <property type="entry name" value="AKR2_Oxidoreductase"/>
</dbReference>
<accession>A0ABS3W447</accession>
<dbReference type="Proteomes" id="UP000670947">
    <property type="component" value="Unassembled WGS sequence"/>
</dbReference>
<dbReference type="EMBL" id="JAGGDJ010000001">
    <property type="protein sequence ID" value="MBO7743060.1"/>
    <property type="molecule type" value="Genomic_DNA"/>
</dbReference>
<comment type="caution">
    <text evidence="2">The sequence shown here is derived from an EMBL/GenBank/DDBJ whole genome shotgun (WGS) entry which is preliminary data.</text>
</comment>
<dbReference type="SUPFAM" id="SSF51430">
    <property type="entry name" value="NAD(P)-linked oxidoreductase"/>
    <property type="match status" value="1"/>
</dbReference>
<dbReference type="PANTHER" id="PTHR43312">
    <property type="entry name" value="D-THREO-ALDOSE 1-DEHYDROGENASE"/>
    <property type="match status" value="1"/>
</dbReference>
<reference evidence="2 3" key="1">
    <citation type="submission" date="2021-03" db="EMBL/GenBank/DDBJ databases">
        <title>Paenibacillus artemisicola MWE-103 whole genome sequence.</title>
        <authorList>
            <person name="Ham Y.J."/>
        </authorList>
    </citation>
    <scope>NUCLEOTIDE SEQUENCE [LARGE SCALE GENOMIC DNA]</scope>
    <source>
        <strain evidence="2 3">MWE-103</strain>
    </source>
</reference>
<protein>
    <submittedName>
        <fullName evidence="2">Aldo/keto reductase</fullName>
    </submittedName>
</protein>
<dbReference type="Gene3D" id="3.20.20.100">
    <property type="entry name" value="NADP-dependent oxidoreductase domain"/>
    <property type="match status" value="1"/>
</dbReference>
<sequence>MYTRKLGKTGIDVSEIGFGAWAIGGDAWGPVDDAQSLRAMEAAAELGVNFIDTADVYGNGRSETLVAKLIEGRRDKLVVSTKGGLMGHHRDPRGEPVYGQPAKVIEAFENSLRRLGTDYIDVYFCHLWWDKTEETEAFMDAFAQLKRDGKVRAVGVSTENFDYIKHFNRDGGLDAVQLDYSILNRSVEREVLPYLQEQGIGAVVRGPLRMGMLTGKFQAATTFPEGDIRRNWPNEAWFAESLSKVEALKGLAHGERTLSQAALRFVLNHPAVSVAIPGAKTAEQAAQNVSASARPLLSEDDMRIIDQIQAG</sequence>
<dbReference type="InterPro" id="IPR036812">
    <property type="entry name" value="NAD(P)_OxRdtase_dom_sf"/>
</dbReference>
<organism evidence="2 3">
    <name type="scientific">Paenibacillus artemisiicola</name>
    <dbReference type="NCBI Taxonomy" id="1172618"/>
    <lineage>
        <taxon>Bacteria</taxon>
        <taxon>Bacillati</taxon>
        <taxon>Bacillota</taxon>
        <taxon>Bacilli</taxon>
        <taxon>Bacillales</taxon>
        <taxon>Paenibacillaceae</taxon>
        <taxon>Paenibacillus</taxon>
    </lineage>
</organism>
<dbReference type="PANTHER" id="PTHR43312:SF1">
    <property type="entry name" value="NADP-DEPENDENT OXIDOREDUCTASE DOMAIN-CONTAINING PROTEIN"/>
    <property type="match status" value="1"/>
</dbReference>